<name>A0A9Q1R4Y4_9SOLA</name>
<gene>
    <name evidence="1" type="ORF">K7X08_026460</name>
</gene>
<accession>A0A9Q1R4Y4</accession>
<dbReference type="Proteomes" id="UP001152561">
    <property type="component" value="Unassembled WGS sequence"/>
</dbReference>
<dbReference type="OrthoDB" id="1745945at2759"/>
<sequence>MMDYYYGRTVGSGFLLHEKDDNKVIHSKPSEFEEISSSRAFVKRILEESLIKLQEQNIEGDSFIRWELGACWIQHLQDLTKSEKDEKAHTTKTKNEIKVEGLGIHLKSLKNGKQNELQSESFKYVADSVDGRSEKAVLPSGDSQRETDANQNKLITEVTVV</sequence>
<organism evidence="1 2">
    <name type="scientific">Anisodus acutangulus</name>
    <dbReference type="NCBI Taxonomy" id="402998"/>
    <lineage>
        <taxon>Eukaryota</taxon>
        <taxon>Viridiplantae</taxon>
        <taxon>Streptophyta</taxon>
        <taxon>Embryophyta</taxon>
        <taxon>Tracheophyta</taxon>
        <taxon>Spermatophyta</taxon>
        <taxon>Magnoliopsida</taxon>
        <taxon>eudicotyledons</taxon>
        <taxon>Gunneridae</taxon>
        <taxon>Pentapetalae</taxon>
        <taxon>asterids</taxon>
        <taxon>lamiids</taxon>
        <taxon>Solanales</taxon>
        <taxon>Solanaceae</taxon>
        <taxon>Solanoideae</taxon>
        <taxon>Hyoscyameae</taxon>
        <taxon>Anisodus</taxon>
    </lineage>
</organism>
<evidence type="ECO:0000313" key="2">
    <source>
        <dbReference type="Proteomes" id="UP001152561"/>
    </source>
</evidence>
<protein>
    <submittedName>
        <fullName evidence="1">Uncharacterized protein</fullName>
    </submittedName>
</protein>
<dbReference type="AlphaFoldDB" id="A0A9Q1R4Y4"/>
<dbReference type="EMBL" id="JAJAGQ010000016">
    <property type="protein sequence ID" value="KAJ8540071.1"/>
    <property type="molecule type" value="Genomic_DNA"/>
</dbReference>
<comment type="caution">
    <text evidence="1">The sequence shown here is derived from an EMBL/GenBank/DDBJ whole genome shotgun (WGS) entry which is preliminary data.</text>
</comment>
<reference evidence="2" key="1">
    <citation type="journal article" date="2023" name="Proc. Natl. Acad. Sci. U.S.A.">
        <title>Genomic and structural basis for evolution of tropane alkaloid biosynthesis.</title>
        <authorList>
            <person name="Wanga Y.-J."/>
            <person name="Taina T."/>
            <person name="Yua J.-Y."/>
            <person name="Lia J."/>
            <person name="Xua B."/>
            <person name="Chenc J."/>
            <person name="D'Auriad J.C."/>
            <person name="Huanga J.-P."/>
            <person name="Huanga S.-X."/>
        </authorList>
    </citation>
    <scope>NUCLEOTIDE SEQUENCE [LARGE SCALE GENOMIC DNA]</scope>
    <source>
        <strain evidence="2">cv. KIB-2019</strain>
    </source>
</reference>
<evidence type="ECO:0000313" key="1">
    <source>
        <dbReference type="EMBL" id="KAJ8540071.1"/>
    </source>
</evidence>
<keyword evidence="2" id="KW-1185">Reference proteome</keyword>
<proteinExistence type="predicted"/>